<gene>
    <name evidence="1" type="ORF">L484_001942</name>
</gene>
<sequence length="158" mass="18038">MVRFLVFSHKVWGPNHLMGTYMIKVIVFCFSKMVGFDVIARRMETPKDEKQGRFNTPEVLDYSCLSTCTNTLLAFIFIHDAANFALLLPLLKEWYQKSTGLEHRSDKVVIALSYRLVAFNFLFMVFGRGGLEVVAESTWPTFTFLVMAPRRGGVAVVE</sequence>
<dbReference type="Proteomes" id="UP000030645">
    <property type="component" value="Unassembled WGS sequence"/>
</dbReference>
<organism evidence="1 2">
    <name type="scientific">Morus notabilis</name>
    <dbReference type="NCBI Taxonomy" id="981085"/>
    <lineage>
        <taxon>Eukaryota</taxon>
        <taxon>Viridiplantae</taxon>
        <taxon>Streptophyta</taxon>
        <taxon>Embryophyta</taxon>
        <taxon>Tracheophyta</taxon>
        <taxon>Spermatophyta</taxon>
        <taxon>Magnoliopsida</taxon>
        <taxon>eudicotyledons</taxon>
        <taxon>Gunneridae</taxon>
        <taxon>Pentapetalae</taxon>
        <taxon>rosids</taxon>
        <taxon>fabids</taxon>
        <taxon>Rosales</taxon>
        <taxon>Moraceae</taxon>
        <taxon>Moreae</taxon>
        <taxon>Morus</taxon>
    </lineage>
</organism>
<protein>
    <submittedName>
        <fullName evidence="1">Uncharacterized protein</fullName>
    </submittedName>
</protein>
<reference evidence="2" key="1">
    <citation type="submission" date="2013-01" db="EMBL/GenBank/DDBJ databases">
        <title>Draft Genome Sequence of a Mulberry Tree, Morus notabilis C.K. Schneid.</title>
        <authorList>
            <person name="He N."/>
            <person name="Zhao S."/>
        </authorList>
    </citation>
    <scope>NUCLEOTIDE SEQUENCE</scope>
</reference>
<accession>W9R5X2</accession>
<dbReference type="EMBL" id="KE344631">
    <property type="protein sequence ID" value="EXB72968.1"/>
    <property type="molecule type" value="Genomic_DNA"/>
</dbReference>
<evidence type="ECO:0000313" key="1">
    <source>
        <dbReference type="EMBL" id="EXB72968.1"/>
    </source>
</evidence>
<keyword evidence="2" id="KW-1185">Reference proteome</keyword>
<dbReference type="AlphaFoldDB" id="W9R5X2"/>
<evidence type="ECO:0000313" key="2">
    <source>
        <dbReference type="Proteomes" id="UP000030645"/>
    </source>
</evidence>
<name>W9R5X2_9ROSA</name>
<proteinExistence type="predicted"/>